<comment type="caution">
    <text evidence="1">The sequence shown here is derived from an EMBL/GenBank/DDBJ whole genome shotgun (WGS) entry which is preliminary data.</text>
</comment>
<accession>A0A969PUD5</accession>
<protein>
    <submittedName>
        <fullName evidence="1">Uncharacterized protein</fullName>
    </submittedName>
</protein>
<gene>
    <name evidence="1" type="ORF">HCN83_10965</name>
</gene>
<proteinExistence type="predicted"/>
<name>A0A969PUD5_9BACI</name>
<reference evidence="1 2" key="1">
    <citation type="submission" date="2020-03" db="EMBL/GenBank/DDBJ databases">
        <title>Assessment of the enzymatic potential of alkaline-tolerant lipase obtained from Bacillus luteus H11 (technogenic soil) for the bioremediation of saline soils contaminated with petroleum substances.</title>
        <authorList>
            <person name="Kalwasinska A."/>
        </authorList>
    </citation>
    <scope>NUCLEOTIDE SEQUENCE [LARGE SCALE GENOMIC DNA]</scope>
    <source>
        <strain evidence="1 2">H11</strain>
    </source>
</reference>
<dbReference type="EMBL" id="JAATHJ010000016">
    <property type="protein sequence ID" value="NJP38103.1"/>
    <property type="molecule type" value="Genomic_DNA"/>
</dbReference>
<dbReference type="AlphaFoldDB" id="A0A969PUD5"/>
<dbReference type="Proteomes" id="UP000752012">
    <property type="component" value="Unassembled WGS sequence"/>
</dbReference>
<keyword evidence="2" id="KW-1185">Reference proteome</keyword>
<evidence type="ECO:0000313" key="1">
    <source>
        <dbReference type="EMBL" id="NJP38103.1"/>
    </source>
</evidence>
<sequence length="63" mass="7446">MKAFERDGYVKQTALFIMAEAGLSEQEAYNRIRQSGLMHQLRREKQLPASSPREYARFLLRKE</sequence>
<dbReference type="RefSeq" id="WP_168007267.1">
    <property type="nucleotide sequence ID" value="NZ_JAATHJ010000016.1"/>
</dbReference>
<organism evidence="1 2">
    <name type="scientific">Alkalicoccus luteus</name>
    <dbReference type="NCBI Taxonomy" id="1237094"/>
    <lineage>
        <taxon>Bacteria</taxon>
        <taxon>Bacillati</taxon>
        <taxon>Bacillota</taxon>
        <taxon>Bacilli</taxon>
        <taxon>Bacillales</taxon>
        <taxon>Bacillaceae</taxon>
        <taxon>Alkalicoccus</taxon>
    </lineage>
</organism>
<evidence type="ECO:0000313" key="2">
    <source>
        <dbReference type="Proteomes" id="UP000752012"/>
    </source>
</evidence>